<organism evidence="1 2">
    <name type="scientific">Athelia psychrophila</name>
    <dbReference type="NCBI Taxonomy" id="1759441"/>
    <lineage>
        <taxon>Eukaryota</taxon>
        <taxon>Fungi</taxon>
        <taxon>Dikarya</taxon>
        <taxon>Basidiomycota</taxon>
        <taxon>Agaricomycotina</taxon>
        <taxon>Agaricomycetes</taxon>
        <taxon>Agaricomycetidae</taxon>
        <taxon>Atheliales</taxon>
        <taxon>Atheliaceae</taxon>
        <taxon>Athelia</taxon>
    </lineage>
</organism>
<reference evidence="1 2" key="1">
    <citation type="journal article" date="2016" name="Mol. Biol. Evol.">
        <title>Comparative Genomics of Early-Diverging Mushroom-Forming Fungi Provides Insights into the Origins of Lignocellulose Decay Capabilities.</title>
        <authorList>
            <person name="Nagy L.G."/>
            <person name="Riley R."/>
            <person name="Tritt A."/>
            <person name="Adam C."/>
            <person name="Daum C."/>
            <person name="Floudas D."/>
            <person name="Sun H."/>
            <person name="Yadav J.S."/>
            <person name="Pangilinan J."/>
            <person name="Larsson K.H."/>
            <person name="Matsuura K."/>
            <person name="Barry K."/>
            <person name="Labutti K."/>
            <person name="Kuo R."/>
            <person name="Ohm R.A."/>
            <person name="Bhattacharya S.S."/>
            <person name="Shirouzu T."/>
            <person name="Yoshinaga Y."/>
            <person name="Martin F.M."/>
            <person name="Grigoriev I.V."/>
            <person name="Hibbett D.S."/>
        </authorList>
    </citation>
    <scope>NUCLEOTIDE SEQUENCE [LARGE SCALE GENOMIC DNA]</scope>
    <source>
        <strain evidence="1 2">CBS 109695</strain>
    </source>
</reference>
<gene>
    <name evidence="1" type="ORF">FIBSPDRAFT_865755</name>
</gene>
<sequence>MHTYPPALFLPDTLPPRIRALTSTSSLTAVYVQLVGDPRTLPTTFAAAGFTVIDRDVCILGGSDAVVHEPDNFHRSRMA</sequence>
<name>A0A166FAL4_9AGAM</name>
<dbReference type="Proteomes" id="UP000076532">
    <property type="component" value="Unassembled WGS sequence"/>
</dbReference>
<evidence type="ECO:0000313" key="2">
    <source>
        <dbReference type="Proteomes" id="UP000076532"/>
    </source>
</evidence>
<proteinExistence type="predicted"/>
<dbReference type="EMBL" id="KV417591">
    <property type="protein sequence ID" value="KZP16602.1"/>
    <property type="molecule type" value="Genomic_DNA"/>
</dbReference>
<keyword evidence="2" id="KW-1185">Reference proteome</keyword>
<accession>A0A166FAL4</accession>
<protein>
    <submittedName>
        <fullName evidence="1">Uncharacterized protein</fullName>
    </submittedName>
</protein>
<dbReference type="AlphaFoldDB" id="A0A166FAL4"/>
<evidence type="ECO:0000313" key="1">
    <source>
        <dbReference type="EMBL" id="KZP16602.1"/>
    </source>
</evidence>